<dbReference type="RefSeq" id="WP_238746624.1">
    <property type="nucleotide sequence ID" value="NZ_JAKOOW010000022.1"/>
</dbReference>
<feature type="domain" description="Release factor glutamine methyltransferase N-terminal" evidence="7">
    <location>
        <begin position="8"/>
        <end position="67"/>
    </location>
</feature>
<dbReference type="GO" id="GO:0102559">
    <property type="term" value="F:peptide chain release factor N(5)-glutamine methyltransferase activity"/>
    <property type="evidence" value="ECO:0007669"/>
    <property type="project" value="UniProtKB-EC"/>
</dbReference>
<dbReference type="InterPro" id="IPR007848">
    <property type="entry name" value="Small_mtfrase_dom"/>
</dbReference>
<evidence type="ECO:0000259" key="6">
    <source>
        <dbReference type="Pfam" id="PF05175"/>
    </source>
</evidence>
<feature type="domain" description="Methyltransferase small" evidence="6">
    <location>
        <begin position="96"/>
        <end position="196"/>
    </location>
</feature>
<keyword evidence="9" id="KW-1185">Reference proteome</keyword>
<feature type="binding site" evidence="5">
    <location>
        <begin position="185"/>
        <end position="188"/>
    </location>
    <ligand>
        <name>substrate</name>
    </ligand>
</feature>
<dbReference type="EC" id="2.1.1.297" evidence="5"/>
<dbReference type="InterPro" id="IPR004556">
    <property type="entry name" value="HemK-like"/>
</dbReference>
<feature type="binding site" evidence="5">
    <location>
        <position position="185"/>
    </location>
    <ligand>
        <name>S-adenosyl-L-methionine</name>
        <dbReference type="ChEBI" id="CHEBI:59789"/>
    </ligand>
</feature>
<dbReference type="PANTHER" id="PTHR18895">
    <property type="entry name" value="HEMK METHYLTRANSFERASE"/>
    <property type="match status" value="1"/>
</dbReference>
<keyword evidence="1 5" id="KW-0489">Methyltransferase</keyword>
<dbReference type="InterPro" id="IPR019874">
    <property type="entry name" value="RF_methyltr_PrmC"/>
</dbReference>
<dbReference type="PROSITE" id="PS00092">
    <property type="entry name" value="N6_MTASE"/>
    <property type="match status" value="1"/>
</dbReference>
<evidence type="ECO:0000256" key="5">
    <source>
        <dbReference type="HAMAP-Rule" id="MF_02126"/>
    </source>
</evidence>
<accession>A0ABS9NM57</accession>
<name>A0ABS9NM57_9NEIS</name>
<dbReference type="InterPro" id="IPR050320">
    <property type="entry name" value="N5-glutamine_MTase"/>
</dbReference>
<dbReference type="InterPro" id="IPR029063">
    <property type="entry name" value="SAM-dependent_MTases_sf"/>
</dbReference>
<dbReference type="Proteomes" id="UP001298424">
    <property type="component" value="Unassembled WGS sequence"/>
</dbReference>
<comment type="caution">
    <text evidence="8">The sequence shown here is derived from an EMBL/GenBank/DDBJ whole genome shotgun (WGS) entry which is preliminary data.</text>
</comment>
<dbReference type="Gene3D" id="1.10.8.10">
    <property type="entry name" value="DNA helicase RuvA subunit, C-terminal domain"/>
    <property type="match status" value="1"/>
</dbReference>
<dbReference type="SUPFAM" id="SSF53335">
    <property type="entry name" value="S-adenosyl-L-methionine-dependent methyltransferases"/>
    <property type="match status" value="1"/>
</dbReference>
<dbReference type="InterPro" id="IPR002052">
    <property type="entry name" value="DNA_methylase_N6_adenine_CS"/>
</dbReference>
<comment type="function">
    <text evidence="5">Methylates the class 1 translation termination release factors RF1/PrfA and RF2/PrfB on the glutamine residue of the universally conserved GGQ motif.</text>
</comment>
<dbReference type="CDD" id="cd02440">
    <property type="entry name" value="AdoMet_MTases"/>
    <property type="match status" value="1"/>
</dbReference>
<evidence type="ECO:0000259" key="7">
    <source>
        <dbReference type="Pfam" id="PF17827"/>
    </source>
</evidence>
<reference evidence="8 9" key="1">
    <citation type="submission" date="2022-02" db="EMBL/GenBank/DDBJ databases">
        <title>Genome sequence data of Kingella unionensis sp. nov. strain CICC 24913 (CCUG 75125).</title>
        <authorList>
            <person name="Xiao M."/>
        </authorList>
    </citation>
    <scope>NUCLEOTIDE SEQUENCE [LARGE SCALE GENOMIC DNA]</scope>
    <source>
        <strain evidence="8 9">CICC 24913</strain>
    </source>
</reference>
<evidence type="ECO:0000256" key="3">
    <source>
        <dbReference type="ARBA" id="ARBA00022691"/>
    </source>
</evidence>
<sequence>MTTIAQWLAACPLPKNEARMLLQHQTGFSRSQLITRDGDALPAADSAALDALAARRLAGEPMAYILGRREFYGREFAVSPAVLIPRPETEHLLEAALQVLPEGGSLWDLGTGSGIIAVSAKLERPDARVRASDISAEALAMARRNARTLGADIEWAQGSWFDAVPAADSPFRLPENEKFDVIVSNPPYIEAGDAHLAAGDLRFEPQGALTDFADGLSCIRAIAAGACQHLKSGGRLLFEHGYNQGAAVREILAAAGFTDIATQTDLAGLDRVTSAQAA</sequence>
<evidence type="ECO:0000313" key="8">
    <source>
        <dbReference type="EMBL" id="MCG6503873.1"/>
    </source>
</evidence>
<dbReference type="GO" id="GO:0032259">
    <property type="term" value="P:methylation"/>
    <property type="evidence" value="ECO:0007669"/>
    <property type="project" value="UniProtKB-KW"/>
</dbReference>
<dbReference type="Gene3D" id="3.40.50.150">
    <property type="entry name" value="Vaccinia Virus protein VP39"/>
    <property type="match status" value="1"/>
</dbReference>
<dbReference type="NCBIfam" id="TIGR03534">
    <property type="entry name" value="RF_mod_PrmC"/>
    <property type="match status" value="1"/>
</dbReference>
<feature type="binding site" evidence="5">
    <location>
        <begin position="110"/>
        <end position="114"/>
    </location>
    <ligand>
        <name>S-adenosyl-L-methionine</name>
        <dbReference type="ChEBI" id="CHEBI:59789"/>
    </ligand>
</feature>
<evidence type="ECO:0000256" key="1">
    <source>
        <dbReference type="ARBA" id="ARBA00022603"/>
    </source>
</evidence>
<organism evidence="8 9">
    <name type="scientific">Kingella pumchi</name>
    <dbReference type="NCBI Taxonomy" id="2779506"/>
    <lineage>
        <taxon>Bacteria</taxon>
        <taxon>Pseudomonadati</taxon>
        <taxon>Pseudomonadota</taxon>
        <taxon>Betaproteobacteria</taxon>
        <taxon>Neisseriales</taxon>
        <taxon>Neisseriaceae</taxon>
        <taxon>Kingella</taxon>
    </lineage>
</organism>
<evidence type="ECO:0000313" key="9">
    <source>
        <dbReference type="Proteomes" id="UP001298424"/>
    </source>
</evidence>
<dbReference type="InterPro" id="IPR040758">
    <property type="entry name" value="PrmC_N"/>
</dbReference>
<dbReference type="PANTHER" id="PTHR18895:SF74">
    <property type="entry name" value="MTRF1L RELEASE FACTOR GLUTAMINE METHYLTRANSFERASE"/>
    <property type="match status" value="1"/>
</dbReference>
<feature type="binding site" evidence="5">
    <location>
        <position position="133"/>
    </location>
    <ligand>
        <name>S-adenosyl-L-methionine</name>
        <dbReference type="ChEBI" id="CHEBI:59789"/>
    </ligand>
</feature>
<gene>
    <name evidence="5 8" type="primary">prmC</name>
    <name evidence="8" type="ORF">MB824_05110</name>
</gene>
<keyword evidence="2 5" id="KW-0808">Transferase</keyword>
<evidence type="ECO:0000256" key="2">
    <source>
        <dbReference type="ARBA" id="ARBA00022679"/>
    </source>
</evidence>
<comment type="catalytic activity">
    <reaction evidence="4 5">
        <text>L-glutaminyl-[peptide chain release factor] + S-adenosyl-L-methionine = N(5)-methyl-L-glutaminyl-[peptide chain release factor] + S-adenosyl-L-homocysteine + H(+)</text>
        <dbReference type="Rhea" id="RHEA:42896"/>
        <dbReference type="Rhea" id="RHEA-COMP:10271"/>
        <dbReference type="Rhea" id="RHEA-COMP:10272"/>
        <dbReference type="ChEBI" id="CHEBI:15378"/>
        <dbReference type="ChEBI" id="CHEBI:30011"/>
        <dbReference type="ChEBI" id="CHEBI:57856"/>
        <dbReference type="ChEBI" id="CHEBI:59789"/>
        <dbReference type="ChEBI" id="CHEBI:61891"/>
        <dbReference type="EC" id="2.1.1.297"/>
    </reaction>
</comment>
<proteinExistence type="inferred from homology"/>
<protein>
    <recommendedName>
        <fullName evidence="5">Release factor glutamine methyltransferase</fullName>
        <shortName evidence="5">RF MTase</shortName>
        <ecNumber evidence="5">2.1.1.297</ecNumber>
    </recommendedName>
    <alternativeName>
        <fullName evidence="5">N5-glutamine methyltransferase PrmC</fullName>
    </alternativeName>
    <alternativeName>
        <fullName evidence="5">Protein-(glutamine-N5) MTase PrmC</fullName>
    </alternativeName>
    <alternativeName>
        <fullName evidence="5">Protein-glutamine N-methyltransferase PrmC</fullName>
    </alternativeName>
</protein>
<dbReference type="NCBIfam" id="TIGR00536">
    <property type="entry name" value="hemK_fam"/>
    <property type="match status" value="1"/>
</dbReference>
<feature type="binding site" evidence="5">
    <location>
        <position position="160"/>
    </location>
    <ligand>
        <name>S-adenosyl-L-methionine</name>
        <dbReference type="ChEBI" id="CHEBI:59789"/>
    </ligand>
</feature>
<dbReference type="EMBL" id="JAKOOW010000022">
    <property type="protein sequence ID" value="MCG6503873.1"/>
    <property type="molecule type" value="Genomic_DNA"/>
</dbReference>
<keyword evidence="3 5" id="KW-0949">S-adenosyl-L-methionine</keyword>
<dbReference type="Pfam" id="PF17827">
    <property type="entry name" value="PrmC_N"/>
    <property type="match status" value="1"/>
</dbReference>
<dbReference type="Pfam" id="PF05175">
    <property type="entry name" value="MTS"/>
    <property type="match status" value="1"/>
</dbReference>
<dbReference type="HAMAP" id="MF_02126">
    <property type="entry name" value="RF_methyltr_PrmC"/>
    <property type="match status" value="1"/>
</dbReference>
<comment type="similarity">
    <text evidence="5">Belongs to the protein N5-glutamine methyltransferase family. PrmC subfamily.</text>
</comment>
<evidence type="ECO:0000256" key="4">
    <source>
        <dbReference type="ARBA" id="ARBA00048391"/>
    </source>
</evidence>